<keyword evidence="3" id="KW-1185">Reference proteome</keyword>
<dbReference type="Proteomes" id="UP000008370">
    <property type="component" value="Unassembled WGS sequence"/>
</dbReference>
<protein>
    <submittedName>
        <fullName evidence="2">Uncharacterized protein</fullName>
    </submittedName>
</protein>
<organism evidence="2 3">
    <name type="scientific">Phanerochaete carnosa (strain HHB-10118-sp)</name>
    <name type="common">White-rot fungus</name>
    <name type="synonym">Peniophora carnosa</name>
    <dbReference type="NCBI Taxonomy" id="650164"/>
    <lineage>
        <taxon>Eukaryota</taxon>
        <taxon>Fungi</taxon>
        <taxon>Dikarya</taxon>
        <taxon>Basidiomycota</taxon>
        <taxon>Agaricomycotina</taxon>
        <taxon>Agaricomycetes</taxon>
        <taxon>Polyporales</taxon>
        <taxon>Phanerochaetaceae</taxon>
        <taxon>Phanerochaete</taxon>
    </lineage>
</organism>
<evidence type="ECO:0000313" key="2">
    <source>
        <dbReference type="EMBL" id="EKM59251.1"/>
    </source>
</evidence>
<dbReference type="InterPro" id="IPR021641">
    <property type="entry name" value="DUF3245"/>
</dbReference>
<dbReference type="Pfam" id="PF11595">
    <property type="entry name" value="DUF3245"/>
    <property type="match status" value="1"/>
</dbReference>
<dbReference type="RefSeq" id="XP_007391819.1">
    <property type="nucleotide sequence ID" value="XM_007391757.1"/>
</dbReference>
<feature type="compositionally biased region" description="Basic residues" evidence="1">
    <location>
        <begin position="252"/>
        <end position="266"/>
    </location>
</feature>
<sequence>MDDYENDLDAESLQAQIDMSLAHTQSLVSSWLKPKYGSGGSSSSRVNQEKELEELMKRPPRLGVGAPIPTSTGVASHEAMKLKGKLTGKKRSREEEDVKMAEASDEESESRARAIQKKAKPDPFAPKAKKQKANAPEVVPIPNKPVSKKEANKLDSLEAPSKTKMKGTVANAPSTTASKKQDKTARNKPDTPTNQGSKSADEDAMEVDKMLVSPTSSSTPPPGDKPASKPTPQGIPVLNLDGPPPAIDSSPSKKKRKRSKKKKKVSQSRNASS</sequence>
<dbReference type="GeneID" id="18912360"/>
<feature type="compositionally biased region" description="Basic residues" evidence="1">
    <location>
        <begin position="82"/>
        <end position="91"/>
    </location>
</feature>
<accession>K5V8U0</accession>
<dbReference type="EMBL" id="JH930469">
    <property type="protein sequence ID" value="EKM59251.1"/>
    <property type="molecule type" value="Genomic_DNA"/>
</dbReference>
<feature type="region of interest" description="Disordered" evidence="1">
    <location>
        <begin position="32"/>
        <end position="273"/>
    </location>
</feature>
<evidence type="ECO:0000256" key="1">
    <source>
        <dbReference type="SAM" id="MobiDB-lite"/>
    </source>
</evidence>
<gene>
    <name evidence="2" type="ORF">PHACADRAFT_205432</name>
</gene>
<feature type="compositionally biased region" description="Basic and acidic residues" evidence="1">
    <location>
        <begin position="147"/>
        <end position="156"/>
    </location>
</feature>
<feature type="compositionally biased region" description="Basic and acidic residues" evidence="1">
    <location>
        <begin position="92"/>
        <end position="102"/>
    </location>
</feature>
<dbReference type="InParanoid" id="K5V8U0"/>
<dbReference type="HOGENOM" id="CLU_071088_0_0_1"/>
<feature type="compositionally biased region" description="Basic and acidic residues" evidence="1">
    <location>
        <begin position="179"/>
        <end position="189"/>
    </location>
</feature>
<dbReference type="OrthoDB" id="3438340at2759"/>
<feature type="compositionally biased region" description="Basic and acidic residues" evidence="1">
    <location>
        <begin position="47"/>
        <end position="57"/>
    </location>
</feature>
<reference evidence="2 3" key="1">
    <citation type="journal article" date="2012" name="BMC Genomics">
        <title>Comparative genomics of the white-rot fungi, Phanerochaete carnosa and P. chrysosporium, to elucidate the genetic basis of the distinct wood types they colonize.</title>
        <authorList>
            <person name="Suzuki H."/>
            <person name="MacDonald J."/>
            <person name="Syed K."/>
            <person name="Salamov A."/>
            <person name="Hori C."/>
            <person name="Aerts A."/>
            <person name="Henrissat B."/>
            <person name="Wiebenga A."/>
            <person name="vanKuyk P.A."/>
            <person name="Barry K."/>
            <person name="Lindquist E."/>
            <person name="LaButti K."/>
            <person name="Lapidus A."/>
            <person name="Lucas S."/>
            <person name="Coutinho P."/>
            <person name="Gong Y."/>
            <person name="Samejima M."/>
            <person name="Mahadevan R."/>
            <person name="Abou-Zaid M."/>
            <person name="de Vries R.P."/>
            <person name="Igarashi K."/>
            <person name="Yadav J.S."/>
            <person name="Grigoriev I.V."/>
            <person name="Master E.R."/>
        </authorList>
    </citation>
    <scope>NUCLEOTIDE SEQUENCE [LARGE SCALE GENOMIC DNA]</scope>
    <source>
        <strain evidence="2 3">HHB-10118-sp</strain>
    </source>
</reference>
<proteinExistence type="predicted"/>
<name>K5V8U0_PHACS</name>
<evidence type="ECO:0000313" key="3">
    <source>
        <dbReference type="Proteomes" id="UP000008370"/>
    </source>
</evidence>
<dbReference type="AlphaFoldDB" id="K5V8U0"/>
<dbReference type="KEGG" id="pco:PHACADRAFT_205432"/>